<feature type="compositionally biased region" description="Basic and acidic residues" evidence="1">
    <location>
        <begin position="255"/>
        <end position="268"/>
    </location>
</feature>
<dbReference type="PROSITE" id="PS50853">
    <property type="entry name" value="FN3"/>
    <property type="match status" value="7"/>
</dbReference>
<dbReference type="Pfam" id="PF00041">
    <property type="entry name" value="fn3"/>
    <property type="match status" value="5"/>
</dbReference>
<dbReference type="PANTHER" id="PTHR24099:SF11">
    <property type="entry name" value="FIBRONECTIN TYPE III DOMAIN-CONTAINING 3BA-RELATED"/>
    <property type="match status" value="1"/>
</dbReference>
<feature type="domain" description="Fibronectin type-III" evidence="3">
    <location>
        <begin position="1006"/>
        <end position="1103"/>
    </location>
</feature>
<dbReference type="PANTHER" id="PTHR24099">
    <property type="entry name" value="E3 UBIQUITIN-PROTEIN LIGASE TRIM36-RELATED"/>
    <property type="match status" value="1"/>
</dbReference>
<dbReference type="InterPro" id="IPR013783">
    <property type="entry name" value="Ig-like_fold"/>
</dbReference>
<evidence type="ECO:0000259" key="3">
    <source>
        <dbReference type="PROSITE" id="PS50853"/>
    </source>
</evidence>
<organism evidence="4 5">
    <name type="scientific">Sinocyclocheilus grahami</name>
    <name type="common">Dianchi golden-line fish</name>
    <name type="synonym">Barbus grahami</name>
    <dbReference type="NCBI Taxonomy" id="75366"/>
    <lineage>
        <taxon>Eukaryota</taxon>
        <taxon>Metazoa</taxon>
        <taxon>Chordata</taxon>
        <taxon>Craniata</taxon>
        <taxon>Vertebrata</taxon>
        <taxon>Euteleostomi</taxon>
        <taxon>Actinopterygii</taxon>
        <taxon>Neopterygii</taxon>
        <taxon>Teleostei</taxon>
        <taxon>Ostariophysi</taxon>
        <taxon>Cypriniformes</taxon>
        <taxon>Cyprinidae</taxon>
        <taxon>Cyprininae</taxon>
        <taxon>Sinocyclocheilus</taxon>
    </lineage>
</organism>
<name>A0A672PWS3_SINGR</name>
<dbReference type="FunFam" id="2.60.40.10:FF:000210">
    <property type="entry name" value="Fibronectin type III domain containing 3A"/>
    <property type="match status" value="1"/>
</dbReference>
<evidence type="ECO:0000313" key="4">
    <source>
        <dbReference type="Ensembl" id="ENSSGRP00000067775.1"/>
    </source>
</evidence>
<sequence length="1154" mass="126896">MYVTMMMTDQIPLDLPPALLNGEVAMMPHMINVNGDGSQQVIFVQVNPGETFTIRAEDGSLQCIQGPAEVPMMSPNGSIPPIHVPPGYISQVLEDNTGVRRVVVTPQSPECYPPSYSPAISPTHHLPPYMAPPPFIPNSHTAFYPPVSPGDIPPHQYYQHHIPPMYNEEIIPVYGMNYIGRDEQYKPPPKKMKDRLERQNRLNSPPSIYKSNMGCTNMYNGYGKVHGNLGGGGGGGSSPGAKKNTRGARSSPRSSEPDLQDHDSEAKRVQDVLSGMEKPQVFNIQARTARLTWAPPASLQNRDRHSNGHPLTCSYEVTLSDKGQYNHRGAVSVNAVCNSVKGLCSEVGAFTTHSSTPDCPLPPKLSHRTKSTLTLQWKAPVDNGSKITSYLLEWDEGKKNNLFRECYFGSQRHYKLTHLCPAMAYTFRVAARNDIGMSGFSPEVVFYTTGSLPHLPHAPRLVRAGITWITLEWSRPDGCTAEEPVTYTLEIQEENIVCHLDDSSCFCVLQLIASNLEGRSSPSEVLVCNTSPDKPGPPSRPCIKGPIRPYSFSVKWGMTFCAAEMFILSCANQWDIAYSGPATECECEDLKPGTLYRLRTCSISTGGHSQVTSLPLRTLSVAPGRCQPPRIVGKAKHKEVHLQWDCPSSEGACEVSEYSLEMREGESEPAEVYHGSDLECTVGSLLPGATYSFRLRAANEAGYGQYSEPTEITTAAGPPSQCVAPSLSLMSNTCVLVSWESPESSGADISEYRLEWGRGEEPMELIYCGPDTQCEISDLTPAIHYYCRLQAANQAGAGTYSDHACCQTPATAPDPVSVLCVLEHDPTESGVYTPSTCLALKWDEPCNNGAEITCYTLKLGEQLISLGTSTCYVLQHLQPDSEYSLQIQAVNEIGAGPLCPPLLARTRPLPPVPPRLECTAAGPQSLKLKWGDSSNAKSQEMVFNLQMEDKNRRFVTIYRGPSHTYKVQRLNESSSYCLRIQAVSEAGEGLFSEVHTFHTTKSVPPALKAPKVVQMEGNVCEVSWESIPPMRGDPIFYILQVLVGRESDYKQLYKGEDTTFQISGLQNNTDYRFRVYVCRRCLDSTQELCGPLSPSSLFTLRRTELALPGELNSAETLKPSGMFATDERFAAVLVGAFAALSFLIAFVVEYFFMK</sequence>
<feature type="domain" description="Fibronectin type-III" evidence="3">
    <location>
        <begin position="910"/>
        <end position="1002"/>
    </location>
</feature>
<evidence type="ECO:0000256" key="1">
    <source>
        <dbReference type="SAM" id="MobiDB-lite"/>
    </source>
</evidence>
<evidence type="ECO:0000256" key="2">
    <source>
        <dbReference type="SAM" id="Phobius"/>
    </source>
</evidence>
<feature type="domain" description="Fibronectin type-III" evidence="3">
    <location>
        <begin position="359"/>
        <end position="451"/>
    </location>
</feature>
<dbReference type="SUPFAM" id="SSF49265">
    <property type="entry name" value="Fibronectin type III"/>
    <property type="match status" value="4"/>
</dbReference>
<keyword evidence="2" id="KW-0472">Membrane</keyword>
<keyword evidence="2" id="KW-1133">Transmembrane helix</keyword>
<dbReference type="InterPro" id="IPR050617">
    <property type="entry name" value="E3_ligase_FN3/SPRY"/>
</dbReference>
<feature type="domain" description="Fibronectin type-III" evidence="3">
    <location>
        <begin position="537"/>
        <end position="624"/>
    </location>
</feature>
<feature type="domain" description="Fibronectin type-III" evidence="3">
    <location>
        <begin position="625"/>
        <end position="717"/>
    </location>
</feature>
<dbReference type="Proteomes" id="UP000472262">
    <property type="component" value="Unassembled WGS sequence"/>
</dbReference>
<accession>A0A672PWS3</accession>
<feature type="domain" description="Fibronectin type-III" evidence="3">
    <location>
        <begin position="718"/>
        <end position="811"/>
    </location>
</feature>
<gene>
    <name evidence="4" type="primary">LOC107550601</name>
</gene>
<evidence type="ECO:0000313" key="5">
    <source>
        <dbReference type="Proteomes" id="UP000472262"/>
    </source>
</evidence>
<dbReference type="CDD" id="cd00063">
    <property type="entry name" value="FN3"/>
    <property type="match status" value="6"/>
</dbReference>
<reference evidence="4" key="1">
    <citation type="submission" date="2025-08" db="UniProtKB">
        <authorList>
            <consortium name="Ensembl"/>
        </authorList>
    </citation>
    <scope>IDENTIFICATION</scope>
</reference>
<reference evidence="4" key="2">
    <citation type="submission" date="2025-09" db="UniProtKB">
        <authorList>
            <consortium name="Ensembl"/>
        </authorList>
    </citation>
    <scope>IDENTIFICATION</scope>
</reference>
<dbReference type="InterPro" id="IPR036116">
    <property type="entry name" value="FN3_sf"/>
</dbReference>
<feature type="region of interest" description="Disordered" evidence="1">
    <location>
        <begin position="182"/>
        <end position="209"/>
    </location>
</feature>
<feature type="domain" description="Fibronectin type-III" evidence="3">
    <location>
        <begin position="822"/>
        <end position="909"/>
    </location>
</feature>
<keyword evidence="2" id="KW-0812">Transmembrane</keyword>
<proteinExistence type="predicted"/>
<protein>
    <submittedName>
        <fullName evidence="4">Fibronectin type III domain-containing protein 3B-like</fullName>
    </submittedName>
</protein>
<dbReference type="Gene3D" id="2.60.40.10">
    <property type="entry name" value="Immunoglobulins"/>
    <property type="match status" value="8"/>
</dbReference>
<dbReference type="AlphaFoldDB" id="A0A672PWS3"/>
<dbReference type="PRINTS" id="PR00014">
    <property type="entry name" value="FNTYPEIII"/>
</dbReference>
<dbReference type="FunFam" id="2.60.40.10:FF:000185">
    <property type="entry name" value="Fibronectin type III domain containing 3A"/>
    <property type="match status" value="1"/>
</dbReference>
<dbReference type="InterPro" id="IPR003961">
    <property type="entry name" value="FN3_dom"/>
</dbReference>
<feature type="transmembrane region" description="Helical" evidence="2">
    <location>
        <begin position="1129"/>
        <end position="1152"/>
    </location>
</feature>
<dbReference type="Ensembl" id="ENSSGRT00000072239.1">
    <property type="protein sequence ID" value="ENSSGRP00000067775.1"/>
    <property type="gene ID" value="ENSSGRG00000033316.1"/>
</dbReference>
<feature type="region of interest" description="Disordered" evidence="1">
    <location>
        <begin position="230"/>
        <end position="268"/>
    </location>
</feature>
<dbReference type="SMART" id="SM00060">
    <property type="entry name" value="FN3"/>
    <property type="match status" value="8"/>
</dbReference>
<keyword evidence="5" id="KW-1185">Reference proteome</keyword>